<reference evidence="1 2" key="1">
    <citation type="submission" date="2017-11" db="EMBL/GenBank/DDBJ databases">
        <title>Complete genome of a free-living desiccation-tolerant cyanobacterium and its photosynthetic adaptation to extreme terrestrial habitat.</title>
        <authorList>
            <person name="Shang J."/>
        </authorList>
    </citation>
    <scope>NUCLEOTIDE SEQUENCE [LARGE SCALE GENOMIC DNA]</scope>
    <source>
        <strain evidence="1 2">CCNUN1</strain>
    </source>
</reference>
<dbReference type="Proteomes" id="UP000232003">
    <property type="component" value="Chromosome"/>
</dbReference>
<dbReference type="KEGG" id="nfl:COO91_07738"/>
<name>A0A2K8T1V8_9NOSO</name>
<evidence type="ECO:0000313" key="1">
    <source>
        <dbReference type="EMBL" id="AUB41684.1"/>
    </source>
</evidence>
<gene>
    <name evidence="1" type="ORF">COO91_07738</name>
</gene>
<dbReference type="EMBL" id="CP024785">
    <property type="protein sequence ID" value="AUB41684.1"/>
    <property type="molecule type" value="Genomic_DNA"/>
</dbReference>
<sequence>MENLSHDSINRFLLREDYTPKDLFIEVSPQIELEGGTVSVDDMVIDKLYSDKEKAELIDYFWSGKHKKVVKGINMLPYIILIEMEYQFLLIIGL</sequence>
<evidence type="ECO:0000313" key="2">
    <source>
        <dbReference type="Proteomes" id="UP000232003"/>
    </source>
</evidence>
<dbReference type="AlphaFoldDB" id="A0A2K8T1V8"/>
<accession>A0A2K8T1V8</accession>
<keyword evidence="2" id="KW-1185">Reference proteome</keyword>
<organism evidence="1 2">
    <name type="scientific">Nostoc flagelliforme CCNUN1</name>
    <dbReference type="NCBI Taxonomy" id="2038116"/>
    <lineage>
        <taxon>Bacteria</taxon>
        <taxon>Bacillati</taxon>
        <taxon>Cyanobacteriota</taxon>
        <taxon>Cyanophyceae</taxon>
        <taxon>Nostocales</taxon>
        <taxon>Nostocaceae</taxon>
        <taxon>Nostoc</taxon>
    </lineage>
</organism>
<protein>
    <submittedName>
        <fullName evidence="1">IS4 transposase</fullName>
    </submittedName>
</protein>
<proteinExistence type="predicted"/>